<dbReference type="GO" id="GO:0006508">
    <property type="term" value="P:proteolysis"/>
    <property type="evidence" value="ECO:0007669"/>
    <property type="project" value="InterPro"/>
</dbReference>
<keyword evidence="1" id="KW-1015">Disulfide bond</keyword>
<dbReference type="PRINTS" id="PR00722">
    <property type="entry name" value="CHYMOTRYPSIN"/>
</dbReference>
<organism evidence="4">
    <name type="scientific">Photinus pyralis</name>
    <name type="common">Common eastern firefly</name>
    <name type="synonym">Lampyris pyralis</name>
    <dbReference type="NCBI Taxonomy" id="7054"/>
    <lineage>
        <taxon>Eukaryota</taxon>
        <taxon>Metazoa</taxon>
        <taxon>Ecdysozoa</taxon>
        <taxon>Arthropoda</taxon>
        <taxon>Hexapoda</taxon>
        <taxon>Insecta</taxon>
        <taxon>Pterygota</taxon>
        <taxon>Neoptera</taxon>
        <taxon>Endopterygota</taxon>
        <taxon>Coleoptera</taxon>
        <taxon>Polyphaga</taxon>
        <taxon>Elateriformia</taxon>
        <taxon>Elateroidea</taxon>
        <taxon>Lampyridae</taxon>
        <taxon>Lampyrinae</taxon>
        <taxon>Photinus</taxon>
    </lineage>
</organism>
<dbReference type="Gene3D" id="2.40.10.10">
    <property type="entry name" value="Trypsin-like serine proteases"/>
    <property type="match status" value="1"/>
</dbReference>
<dbReference type="GO" id="GO:0004252">
    <property type="term" value="F:serine-type endopeptidase activity"/>
    <property type="evidence" value="ECO:0007669"/>
    <property type="project" value="InterPro"/>
</dbReference>
<name>A0A1Y1NIQ1_PHOPY</name>
<dbReference type="EMBL" id="GEZM01006860">
    <property type="protein sequence ID" value="JAV95617.1"/>
    <property type="molecule type" value="Transcribed_RNA"/>
</dbReference>
<evidence type="ECO:0000256" key="2">
    <source>
        <dbReference type="SAM" id="SignalP"/>
    </source>
</evidence>
<keyword evidence="2" id="KW-0732">Signal</keyword>
<protein>
    <recommendedName>
        <fullName evidence="3">Peptidase S1 domain-containing protein</fullName>
    </recommendedName>
</protein>
<sequence length="369" mass="39350">MMRRICGVIYLWVTVYCNRADAEPARRGLESNGYNGLETILGSDDTKTVAFPWPTVSSSAAAENLPGGYVCAPIGSCTTASNSNEIDIRIITPGSTNPCPRGQTLCATPTGASQCGLRFATNLSNVDGLASPGAFPWQVYLVNQTGYAGSGVLINEYHILTAAHKVYLNGASPEMVGVYLGVHNPQQLTVRHAVHRILLHPNFNPTTLFNDIAILRLSAAITPLPQMLVNSVCLPSQHQVFEGQACWVAGWGQSGYVTTNTLQEKRQVQVPIVNYNMCYASMSSESVLGANAKRYLDPIGELCAGGQGSRDACMNDGGAPLTCEVNGRFYVAGLVLWGKGCGVPGIYGVYANVTNYVNWISSAMALLTG</sequence>
<proteinExistence type="predicted"/>
<reference evidence="4" key="1">
    <citation type="journal article" date="2016" name="Sci. Rep.">
        <title>Molecular characterization of firefly nuptial gifts: a multi-omics approach sheds light on postcopulatory sexual selection.</title>
        <authorList>
            <person name="Al-Wathiqui N."/>
            <person name="Fallon T.R."/>
            <person name="South A."/>
            <person name="Weng J.K."/>
            <person name="Lewis S.M."/>
        </authorList>
    </citation>
    <scope>NUCLEOTIDE SEQUENCE</scope>
</reference>
<dbReference type="SMART" id="SM00020">
    <property type="entry name" value="Tryp_SPc"/>
    <property type="match status" value="1"/>
</dbReference>
<feature type="chain" id="PRO_5013141336" description="Peptidase S1 domain-containing protein" evidence="2">
    <location>
        <begin position="23"/>
        <end position="369"/>
    </location>
</feature>
<dbReference type="InterPro" id="IPR009003">
    <property type="entry name" value="Peptidase_S1_PA"/>
</dbReference>
<dbReference type="PANTHER" id="PTHR24253">
    <property type="entry name" value="TRANSMEMBRANE PROTEASE SERINE"/>
    <property type="match status" value="1"/>
</dbReference>
<feature type="domain" description="Peptidase S1" evidence="3">
    <location>
        <begin position="125"/>
        <end position="365"/>
    </location>
</feature>
<feature type="signal peptide" evidence="2">
    <location>
        <begin position="1"/>
        <end position="22"/>
    </location>
</feature>
<dbReference type="CDD" id="cd00190">
    <property type="entry name" value="Tryp_SPc"/>
    <property type="match status" value="1"/>
</dbReference>
<dbReference type="FunFam" id="2.40.10.10:FF:000068">
    <property type="entry name" value="transmembrane protease serine 2"/>
    <property type="match status" value="1"/>
</dbReference>
<dbReference type="PANTHER" id="PTHR24253:SF153">
    <property type="entry name" value="SERINE PROTEASE HEPSIN"/>
    <property type="match status" value="1"/>
</dbReference>
<dbReference type="InterPro" id="IPR043504">
    <property type="entry name" value="Peptidase_S1_PA_chymotrypsin"/>
</dbReference>
<dbReference type="PROSITE" id="PS50240">
    <property type="entry name" value="TRYPSIN_DOM"/>
    <property type="match status" value="1"/>
</dbReference>
<evidence type="ECO:0000313" key="4">
    <source>
        <dbReference type="EMBL" id="JAV95617.1"/>
    </source>
</evidence>
<dbReference type="Pfam" id="PF00089">
    <property type="entry name" value="Trypsin"/>
    <property type="match status" value="1"/>
</dbReference>
<dbReference type="SUPFAM" id="SSF50494">
    <property type="entry name" value="Trypsin-like serine proteases"/>
    <property type="match status" value="1"/>
</dbReference>
<dbReference type="InterPro" id="IPR001254">
    <property type="entry name" value="Trypsin_dom"/>
</dbReference>
<dbReference type="InterPro" id="IPR001314">
    <property type="entry name" value="Peptidase_S1A"/>
</dbReference>
<evidence type="ECO:0000256" key="1">
    <source>
        <dbReference type="ARBA" id="ARBA00023157"/>
    </source>
</evidence>
<evidence type="ECO:0000259" key="3">
    <source>
        <dbReference type="PROSITE" id="PS50240"/>
    </source>
</evidence>
<dbReference type="AlphaFoldDB" id="A0A1Y1NIQ1"/>
<accession>A0A1Y1NIQ1</accession>